<dbReference type="AlphaFoldDB" id="A0A7J7PB92"/>
<dbReference type="OrthoDB" id="10056816at2759"/>
<evidence type="ECO:0000313" key="1">
    <source>
        <dbReference type="EMBL" id="KAF6176542.1"/>
    </source>
</evidence>
<organism evidence="1 2">
    <name type="scientific">Kingdonia uniflora</name>
    <dbReference type="NCBI Taxonomy" id="39325"/>
    <lineage>
        <taxon>Eukaryota</taxon>
        <taxon>Viridiplantae</taxon>
        <taxon>Streptophyta</taxon>
        <taxon>Embryophyta</taxon>
        <taxon>Tracheophyta</taxon>
        <taxon>Spermatophyta</taxon>
        <taxon>Magnoliopsida</taxon>
        <taxon>Ranunculales</taxon>
        <taxon>Circaeasteraceae</taxon>
        <taxon>Kingdonia</taxon>
    </lineage>
</organism>
<protein>
    <submittedName>
        <fullName evidence="1">Uncharacterized protein</fullName>
    </submittedName>
</protein>
<feature type="non-terminal residue" evidence="1">
    <location>
        <position position="73"/>
    </location>
</feature>
<comment type="caution">
    <text evidence="1">The sequence shown here is derived from an EMBL/GenBank/DDBJ whole genome shotgun (WGS) entry which is preliminary data.</text>
</comment>
<gene>
    <name evidence="1" type="ORF">GIB67_007925</name>
</gene>
<dbReference type="Proteomes" id="UP000541444">
    <property type="component" value="Unassembled WGS sequence"/>
</dbReference>
<accession>A0A7J7PB92</accession>
<name>A0A7J7PB92_9MAGN</name>
<proteinExistence type="predicted"/>
<keyword evidence="2" id="KW-1185">Reference proteome</keyword>
<dbReference type="EMBL" id="JACGCM010000076">
    <property type="protein sequence ID" value="KAF6176542.1"/>
    <property type="molecule type" value="Genomic_DNA"/>
</dbReference>
<reference evidence="1 2" key="1">
    <citation type="journal article" date="2020" name="IScience">
        <title>Genome Sequencing of the Endangered Kingdonia uniflora (Circaeasteraceae, Ranunculales) Reveals Potential Mechanisms of Evolutionary Specialization.</title>
        <authorList>
            <person name="Sun Y."/>
            <person name="Deng T."/>
            <person name="Zhang A."/>
            <person name="Moore M.J."/>
            <person name="Landis J.B."/>
            <person name="Lin N."/>
            <person name="Zhang H."/>
            <person name="Zhang X."/>
            <person name="Huang J."/>
            <person name="Zhang X."/>
            <person name="Sun H."/>
            <person name="Wang H."/>
        </authorList>
    </citation>
    <scope>NUCLEOTIDE SEQUENCE [LARGE SCALE GENOMIC DNA]</scope>
    <source>
        <strain evidence="1">TB1705</strain>
        <tissue evidence="1">Leaf</tissue>
    </source>
</reference>
<evidence type="ECO:0000313" key="2">
    <source>
        <dbReference type="Proteomes" id="UP000541444"/>
    </source>
</evidence>
<sequence length="73" mass="8514">NSLSHLRNSYHDLEIVGRETFYTVTTADIRRELGIEPFIQLAGNVNEKVEVQRKLVKETCTKCGHDEQYYVTR</sequence>